<comment type="caution">
    <text evidence="1">The sequence shown here is derived from an EMBL/GenBank/DDBJ whole genome shotgun (WGS) entry which is preliminary data.</text>
</comment>
<organism evidence="1 2">
    <name type="scientific">Pleurotus eryngii</name>
    <name type="common">Boletus of the steppes</name>
    <dbReference type="NCBI Taxonomy" id="5323"/>
    <lineage>
        <taxon>Eukaryota</taxon>
        <taxon>Fungi</taxon>
        <taxon>Dikarya</taxon>
        <taxon>Basidiomycota</taxon>
        <taxon>Agaricomycotina</taxon>
        <taxon>Agaricomycetes</taxon>
        <taxon>Agaricomycetidae</taxon>
        <taxon>Agaricales</taxon>
        <taxon>Pleurotineae</taxon>
        <taxon>Pleurotaceae</taxon>
        <taxon>Pleurotus</taxon>
    </lineage>
</organism>
<dbReference type="Proteomes" id="UP000807025">
    <property type="component" value="Unassembled WGS sequence"/>
</dbReference>
<evidence type="ECO:0000313" key="2">
    <source>
        <dbReference type="Proteomes" id="UP000807025"/>
    </source>
</evidence>
<gene>
    <name evidence="1" type="ORF">BDN71DRAFT_1199099</name>
</gene>
<sequence>MTAVLLGVYKTTGVGEGERRLRDTAVHETPGHALRLGYVQQKFLAIGYPRRSGRRAYECPVGPSYGKERVPTPLLRCYAPALLDPQCSRICLVFGSWRISAGRIHI</sequence>
<evidence type="ECO:0000313" key="1">
    <source>
        <dbReference type="EMBL" id="KAF9492501.1"/>
    </source>
</evidence>
<reference evidence="1" key="1">
    <citation type="submission" date="2020-11" db="EMBL/GenBank/DDBJ databases">
        <authorList>
            <consortium name="DOE Joint Genome Institute"/>
            <person name="Ahrendt S."/>
            <person name="Riley R."/>
            <person name="Andreopoulos W."/>
            <person name="Labutti K."/>
            <person name="Pangilinan J."/>
            <person name="Ruiz-Duenas F.J."/>
            <person name="Barrasa J.M."/>
            <person name="Sanchez-Garcia M."/>
            <person name="Camarero S."/>
            <person name="Miyauchi S."/>
            <person name="Serrano A."/>
            <person name="Linde D."/>
            <person name="Babiker R."/>
            <person name="Drula E."/>
            <person name="Ayuso-Fernandez I."/>
            <person name="Pacheco R."/>
            <person name="Padilla G."/>
            <person name="Ferreira P."/>
            <person name="Barriuso J."/>
            <person name="Kellner H."/>
            <person name="Castanera R."/>
            <person name="Alfaro M."/>
            <person name="Ramirez L."/>
            <person name="Pisabarro A.G."/>
            <person name="Kuo A."/>
            <person name="Tritt A."/>
            <person name="Lipzen A."/>
            <person name="He G."/>
            <person name="Yan M."/>
            <person name="Ng V."/>
            <person name="Cullen D."/>
            <person name="Martin F."/>
            <person name="Rosso M.-N."/>
            <person name="Henrissat B."/>
            <person name="Hibbett D."/>
            <person name="Martinez A.T."/>
            <person name="Grigoriev I.V."/>
        </authorList>
    </citation>
    <scope>NUCLEOTIDE SEQUENCE</scope>
    <source>
        <strain evidence="1">ATCC 90797</strain>
    </source>
</reference>
<accession>A0A9P6D4N7</accession>
<name>A0A9P6D4N7_PLEER</name>
<proteinExistence type="predicted"/>
<protein>
    <submittedName>
        <fullName evidence="1">Uncharacterized protein</fullName>
    </submittedName>
</protein>
<dbReference type="AlphaFoldDB" id="A0A9P6D4N7"/>
<dbReference type="EMBL" id="MU154600">
    <property type="protein sequence ID" value="KAF9492501.1"/>
    <property type="molecule type" value="Genomic_DNA"/>
</dbReference>
<keyword evidence="2" id="KW-1185">Reference proteome</keyword>